<protein>
    <submittedName>
        <fullName evidence="1">Uncharacterized protein</fullName>
    </submittedName>
</protein>
<dbReference type="EMBL" id="CCYD01000468">
    <property type="protein sequence ID" value="CEG40244.1"/>
    <property type="molecule type" value="Genomic_DNA"/>
</dbReference>
<keyword evidence="2" id="KW-1185">Reference proteome</keyword>
<dbReference type="GeneID" id="36405511"/>
<dbReference type="RefSeq" id="XP_024576613.1">
    <property type="nucleotide sequence ID" value="XM_024725880.1"/>
</dbReference>
<reference evidence="2" key="1">
    <citation type="submission" date="2014-09" db="EMBL/GenBank/DDBJ databases">
        <authorList>
            <person name="Sharma Rahul"/>
            <person name="Thines Marco"/>
        </authorList>
    </citation>
    <scope>NUCLEOTIDE SEQUENCE [LARGE SCALE GENOMIC DNA]</scope>
</reference>
<organism evidence="1 2">
    <name type="scientific">Plasmopara halstedii</name>
    <name type="common">Downy mildew of sunflower</name>
    <dbReference type="NCBI Taxonomy" id="4781"/>
    <lineage>
        <taxon>Eukaryota</taxon>
        <taxon>Sar</taxon>
        <taxon>Stramenopiles</taxon>
        <taxon>Oomycota</taxon>
        <taxon>Peronosporomycetes</taxon>
        <taxon>Peronosporales</taxon>
        <taxon>Peronosporaceae</taxon>
        <taxon>Plasmopara</taxon>
    </lineage>
</organism>
<dbReference type="AlphaFoldDB" id="A0A0P1AGE5"/>
<name>A0A0P1AGE5_PLAHL</name>
<sequence>MNAYTKANDVRNGGKRELPLDFYVDGDEARTCSREEARVLTPTESSIFVIYRLADHNARLYDQH</sequence>
<proteinExistence type="predicted"/>
<dbReference type="Proteomes" id="UP000054928">
    <property type="component" value="Unassembled WGS sequence"/>
</dbReference>
<evidence type="ECO:0000313" key="2">
    <source>
        <dbReference type="Proteomes" id="UP000054928"/>
    </source>
</evidence>
<evidence type="ECO:0000313" key="1">
    <source>
        <dbReference type="EMBL" id="CEG40244.1"/>
    </source>
</evidence>
<accession>A0A0P1AGE5</accession>